<organism evidence="2 3">
    <name type="scientific">Streptomyces actinomycinicus</name>
    <dbReference type="NCBI Taxonomy" id="1695166"/>
    <lineage>
        <taxon>Bacteria</taxon>
        <taxon>Bacillati</taxon>
        <taxon>Actinomycetota</taxon>
        <taxon>Actinomycetes</taxon>
        <taxon>Kitasatosporales</taxon>
        <taxon>Streptomycetaceae</taxon>
        <taxon>Streptomyces</taxon>
    </lineage>
</organism>
<gene>
    <name evidence="2" type="ORF">JK359_33410</name>
</gene>
<accession>A0A937EQY5</accession>
<name>A0A937EQY5_9ACTN</name>
<dbReference type="PANTHER" id="PTHR43883">
    <property type="entry name" value="SLR0207 PROTEIN"/>
    <property type="match status" value="1"/>
</dbReference>
<dbReference type="SUPFAM" id="SSF52540">
    <property type="entry name" value="P-loop containing nucleoside triphosphate hydrolases"/>
    <property type="match status" value="1"/>
</dbReference>
<dbReference type="Pfam" id="PF13671">
    <property type="entry name" value="AAA_33"/>
    <property type="match status" value="1"/>
</dbReference>
<reference evidence="2" key="1">
    <citation type="submission" date="2021-01" db="EMBL/GenBank/DDBJ databases">
        <title>WGS of actinomycetes isolated from Thailand.</title>
        <authorList>
            <person name="Thawai C."/>
        </authorList>
    </citation>
    <scope>NUCLEOTIDE SEQUENCE</scope>
    <source>
        <strain evidence="2">RCU-197</strain>
    </source>
</reference>
<dbReference type="PANTHER" id="PTHR43883:SF1">
    <property type="entry name" value="GLUCONOKINASE"/>
    <property type="match status" value="1"/>
</dbReference>
<dbReference type="Gene3D" id="3.40.50.300">
    <property type="entry name" value="P-loop containing nucleotide triphosphate hydrolases"/>
    <property type="match status" value="1"/>
</dbReference>
<comment type="caution">
    <text evidence="2">The sequence shown here is derived from an EMBL/GenBank/DDBJ whole genome shotgun (WGS) entry which is preliminary data.</text>
</comment>
<sequence>MRLRLPGMSRTDRARWRSARSIADLAELTALWLEGRIASHPGVMPNCGPDEETTHLVQVLALANRAGYLTDNSQPGIAEPGFDGRWWAQRAAVTGWVCRDRAGIDLANRIIGPAREAGLVVCADSHRHGVTVTSVDGRDYTTFGALLSKRDLRTLWPAHLIHRDLFRQLHSAIQLTVIDPEWGRDDVLWDVLAKALYTPSAPAAHPTITEPGLYVLVGAAGSGKSTLAARHFPAGSVLELDAFRALAAGTRADQSATPAAVTAFDAILTARLERGLPTVLDATHAEARHRRKYTDLAHQHGLPAIAVLPDTPDAECRRRNAMRPDARRVPPRILRDQARQAAHFNAKADGFDAVLRPADLTPTDPS</sequence>
<dbReference type="Proteomes" id="UP000661858">
    <property type="component" value="Unassembled WGS sequence"/>
</dbReference>
<dbReference type="RefSeq" id="WP_201843356.1">
    <property type="nucleotide sequence ID" value="NZ_JAERRK010000025.1"/>
</dbReference>
<dbReference type="InterPro" id="IPR054212">
    <property type="entry name" value="DUF6919"/>
</dbReference>
<dbReference type="InterPro" id="IPR052732">
    <property type="entry name" value="Cell-binding_unc_protein"/>
</dbReference>
<protein>
    <submittedName>
        <fullName evidence="2">AAA family ATPase</fullName>
    </submittedName>
</protein>
<evidence type="ECO:0000313" key="2">
    <source>
        <dbReference type="EMBL" id="MBL1086805.1"/>
    </source>
</evidence>
<dbReference type="Pfam" id="PF21897">
    <property type="entry name" value="DUF6919"/>
    <property type="match status" value="1"/>
</dbReference>
<keyword evidence="3" id="KW-1185">Reference proteome</keyword>
<evidence type="ECO:0000313" key="3">
    <source>
        <dbReference type="Proteomes" id="UP000661858"/>
    </source>
</evidence>
<proteinExistence type="predicted"/>
<evidence type="ECO:0000259" key="1">
    <source>
        <dbReference type="Pfam" id="PF21897"/>
    </source>
</evidence>
<dbReference type="EMBL" id="JAERRK010000025">
    <property type="protein sequence ID" value="MBL1086805.1"/>
    <property type="molecule type" value="Genomic_DNA"/>
</dbReference>
<feature type="domain" description="DUF6919" evidence="1">
    <location>
        <begin position="12"/>
        <end position="197"/>
    </location>
</feature>
<dbReference type="InterPro" id="IPR027417">
    <property type="entry name" value="P-loop_NTPase"/>
</dbReference>
<dbReference type="AlphaFoldDB" id="A0A937EQY5"/>